<evidence type="ECO:0000313" key="4">
    <source>
        <dbReference type="Proteomes" id="UP001501321"/>
    </source>
</evidence>
<keyword evidence="2" id="KW-0732">Signal</keyword>
<evidence type="ECO:0000256" key="1">
    <source>
        <dbReference type="SAM" id="MobiDB-lite"/>
    </source>
</evidence>
<feature type="signal peptide" evidence="2">
    <location>
        <begin position="1"/>
        <end position="20"/>
    </location>
</feature>
<reference evidence="4" key="1">
    <citation type="journal article" date="2019" name="Int. J. Syst. Evol. Microbiol.">
        <title>The Global Catalogue of Microorganisms (GCM) 10K type strain sequencing project: providing services to taxonomists for standard genome sequencing and annotation.</title>
        <authorList>
            <consortium name="The Broad Institute Genomics Platform"/>
            <consortium name="The Broad Institute Genome Sequencing Center for Infectious Disease"/>
            <person name="Wu L."/>
            <person name="Ma J."/>
        </authorList>
    </citation>
    <scope>NUCLEOTIDE SEQUENCE [LARGE SCALE GENOMIC DNA]</scope>
    <source>
        <strain evidence="4">JCM 32226</strain>
    </source>
</reference>
<gene>
    <name evidence="3" type="ORF">GCM10023095_20970</name>
</gene>
<dbReference type="RefSeq" id="WP_345012808.1">
    <property type="nucleotide sequence ID" value="NZ_BAABFC010000013.1"/>
</dbReference>
<keyword evidence="4" id="KW-1185">Reference proteome</keyword>
<proteinExistence type="predicted"/>
<organism evidence="3 4">
    <name type="scientific">Pseudaeromonas paramecii</name>
    <dbReference type="NCBI Taxonomy" id="2138166"/>
    <lineage>
        <taxon>Bacteria</taxon>
        <taxon>Pseudomonadati</taxon>
        <taxon>Pseudomonadota</taxon>
        <taxon>Gammaproteobacteria</taxon>
        <taxon>Aeromonadales</taxon>
        <taxon>Aeromonadaceae</taxon>
        <taxon>Pseudaeromonas</taxon>
    </lineage>
</organism>
<evidence type="ECO:0000313" key="3">
    <source>
        <dbReference type="EMBL" id="GAA4499983.1"/>
    </source>
</evidence>
<evidence type="ECO:0000256" key="2">
    <source>
        <dbReference type="SAM" id="SignalP"/>
    </source>
</evidence>
<feature type="compositionally biased region" description="Basic and acidic residues" evidence="1">
    <location>
        <begin position="87"/>
        <end position="96"/>
    </location>
</feature>
<feature type="region of interest" description="Disordered" evidence="1">
    <location>
        <begin position="75"/>
        <end position="96"/>
    </location>
</feature>
<name>A0ABP8QA67_9GAMM</name>
<accession>A0ABP8QA67</accession>
<comment type="caution">
    <text evidence="3">The sequence shown here is derived from an EMBL/GenBank/DDBJ whole genome shotgun (WGS) entry which is preliminary data.</text>
</comment>
<dbReference type="EMBL" id="BAABFC010000013">
    <property type="protein sequence ID" value="GAA4499983.1"/>
    <property type="molecule type" value="Genomic_DNA"/>
</dbReference>
<dbReference type="Proteomes" id="UP001501321">
    <property type="component" value="Unassembled WGS sequence"/>
</dbReference>
<protein>
    <submittedName>
        <fullName evidence="3">Uncharacterized protein</fullName>
    </submittedName>
</protein>
<feature type="chain" id="PRO_5045316299" evidence="2">
    <location>
        <begin position="21"/>
        <end position="96"/>
    </location>
</feature>
<sequence>MKIIALMTSVLLLGSLSLSAAPQKDTWKPDGKPSANWDDREYDWWQHNCLDLSIGDARISLNNCDAYDKKYRDHYNRSVNSGNNPGKGHDKGNKKH</sequence>